<gene>
    <name evidence="1" type="ORF">BAY60_01400</name>
</gene>
<comment type="caution">
    <text evidence="1">The sequence shown here is derived from an EMBL/GenBank/DDBJ whole genome shotgun (WGS) entry which is preliminary data.</text>
</comment>
<keyword evidence="2" id="KW-1185">Reference proteome</keyword>
<proteinExistence type="predicted"/>
<name>A0A2V4BAG2_9PSEU</name>
<sequence>MARKSLMPMPTKGRTAPKLIATLVIVASLAIIVKHPNEAASWANAIGRWLDSALDGLVSFVQQL</sequence>
<dbReference type="Proteomes" id="UP000249915">
    <property type="component" value="Unassembled WGS sequence"/>
</dbReference>
<protein>
    <submittedName>
        <fullName evidence="1">Uncharacterized protein</fullName>
    </submittedName>
</protein>
<evidence type="ECO:0000313" key="1">
    <source>
        <dbReference type="EMBL" id="PXY31099.1"/>
    </source>
</evidence>
<reference evidence="1 2" key="1">
    <citation type="submission" date="2016-07" db="EMBL/GenBank/DDBJ databases">
        <title>Draft genome sequence of Prauserella muralis DSM 45305, isolated from a mould-covered wall in an indoor environment.</title>
        <authorList>
            <person name="Ruckert C."/>
            <person name="Albersmeier A."/>
            <person name="Jiang C.-L."/>
            <person name="Jiang Y."/>
            <person name="Kalinowski J."/>
            <person name="Schneider O."/>
            <person name="Winkler A."/>
            <person name="Zotchev S.B."/>
        </authorList>
    </citation>
    <scope>NUCLEOTIDE SEQUENCE [LARGE SCALE GENOMIC DNA]</scope>
    <source>
        <strain evidence="1 2">DSM 45305</strain>
    </source>
</reference>
<dbReference type="EMBL" id="MASW01000001">
    <property type="protein sequence ID" value="PXY31099.1"/>
    <property type="molecule type" value="Genomic_DNA"/>
</dbReference>
<dbReference type="RefSeq" id="WP_112279127.1">
    <property type="nucleotide sequence ID" value="NZ_MASW01000001.1"/>
</dbReference>
<evidence type="ECO:0000313" key="2">
    <source>
        <dbReference type="Proteomes" id="UP000249915"/>
    </source>
</evidence>
<dbReference type="OrthoDB" id="9988836at2"/>
<dbReference type="AlphaFoldDB" id="A0A2V4BAG2"/>
<accession>A0A2V4BAG2</accession>
<organism evidence="1 2">
    <name type="scientific">Prauserella muralis</name>
    <dbReference type="NCBI Taxonomy" id="588067"/>
    <lineage>
        <taxon>Bacteria</taxon>
        <taxon>Bacillati</taxon>
        <taxon>Actinomycetota</taxon>
        <taxon>Actinomycetes</taxon>
        <taxon>Pseudonocardiales</taxon>
        <taxon>Pseudonocardiaceae</taxon>
        <taxon>Prauserella</taxon>
    </lineage>
</organism>